<dbReference type="Proteomes" id="UP000799118">
    <property type="component" value="Unassembled WGS sequence"/>
</dbReference>
<name>A0A6A4H619_9AGAR</name>
<accession>A0A6A4H619</accession>
<protein>
    <submittedName>
        <fullName evidence="1">Uncharacterized protein</fullName>
    </submittedName>
</protein>
<gene>
    <name evidence="1" type="ORF">BT96DRAFT_1023509</name>
</gene>
<evidence type="ECO:0000313" key="2">
    <source>
        <dbReference type="Proteomes" id="UP000799118"/>
    </source>
</evidence>
<dbReference type="AlphaFoldDB" id="A0A6A4H619"/>
<keyword evidence="2" id="KW-1185">Reference proteome</keyword>
<dbReference type="EMBL" id="ML769592">
    <property type="protein sequence ID" value="KAE9392597.1"/>
    <property type="molecule type" value="Genomic_DNA"/>
</dbReference>
<proteinExistence type="predicted"/>
<dbReference type="OrthoDB" id="3365698at2759"/>
<reference evidence="1" key="1">
    <citation type="journal article" date="2019" name="Environ. Microbiol.">
        <title>Fungal ecological strategies reflected in gene transcription - a case study of two litter decomposers.</title>
        <authorList>
            <person name="Barbi F."/>
            <person name="Kohler A."/>
            <person name="Barry K."/>
            <person name="Baskaran P."/>
            <person name="Daum C."/>
            <person name="Fauchery L."/>
            <person name="Ihrmark K."/>
            <person name="Kuo A."/>
            <person name="LaButti K."/>
            <person name="Lipzen A."/>
            <person name="Morin E."/>
            <person name="Grigoriev I.V."/>
            <person name="Henrissat B."/>
            <person name="Lindahl B."/>
            <person name="Martin F."/>
        </authorList>
    </citation>
    <scope>NUCLEOTIDE SEQUENCE</scope>
    <source>
        <strain evidence="1">JB14</strain>
    </source>
</reference>
<evidence type="ECO:0000313" key="1">
    <source>
        <dbReference type="EMBL" id="KAE9392597.1"/>
    </source>
</evidence>
<organism evidence="1 2">
    <name type="scientific">Gymnopus androsaceus JB14</name>
    <dbReference type="NCBI Taxonomy" id="1447944"/>
    <lineage>
        <taxon>Eukaryota</taxon>
        <taxon>Fungi</taxon>
        <taxon>Dikarya</taxon>
        <taxon>Basidiomycota</taxon>
        <taxon>Agaricomycotina</taxon>
        <taxon>Agaricomycetes</taxon>
        <taxon>Agaricomycetidae</taxon>
        <taxon>Agaricales</taxon>
        <taxon>Marasmiineae</taxon>
        <taxon>Omphalotaceae</taxon>
        <taxon>Gymnopus</taxon>
    </lineage>
</organism>
<sequence length="575" mass="64120">MATVATPNTCPQCGYFVRNTPPPISLDRSRIDQLLGTNDTLEEVEQRNLRSCVNDGQSKLTNINTRIAMVKALLLTLEASKEKLEVAVTEGKHILHPMRGIPTELLQKVFYFGAGLDIDAMEHLSFAPHSLDLSSPPWVYGRVSRRWRAISRDTPMLWTRVKIEGDNIIPTKRMRNQAFARIPIPSQNFGLSLLSSYLSRSGTFPLSVYVNVGLDFASGISNYTDGISALVASHSHRWESLFLGKGNNQGRIETRSLSEHSFPSFIHLRVQENACSGTEIYLPASNLTSWSTLGDPEYSNPLGLLPEILIVPPSTSLCNQITQCSISKISHTEVLRMVQLLPRLQRLSIQDLREVLEVLGLAEPVNTGLKEIFIEQSTETALSIRAILDSITCPSLVKFYATTRRSLAASFGQLENRSKFNLRSLDITGWTGIFSILNRTKAVEVLVVRGIGDSGNASVLFGNHALCVRDLHSFFSYGFFNRGIAASRFDPFPNLRQLEIHMSPELDLKDIDVVAELIAFVTFRLSHAPPSGSNFAIQPLEISIKLQEIDARRMFTHPCIDKLRALTRKLHILVL</sequence>